<dbReference type="Pfam" id="PF00005">
    <property type="entry name" value="ABC_tran"/>
    <property type="match status" value="1"/>
</dbReference>
<dbReference type="EMBL" id="CP068053">
    <property type="protein sequence ID" value="QQT02537.1"/>
    <property type="molecule type" value="Genomic_DNA"/>
</dbReference>
<dbReference type="InterPro" id="IPR027417">
    <property type="entry name" value="P-loop_NTPase"/>
</dbReference>
<organism evidence="2 3">
    <name type="scientific">Peribacillus psychrosaccharolyticus</name>
    <name type="common">Bacillus psychrosaccharolyticus</name>
    <dbReference type="NCBI Taxonomy" id="1407"/>
    <lineage>
        <taxon>Bacteria</taxon>
        <taxon>Bacillati</taxon>
        <taxon>Bacillota</taxon>
        <taxon>Bacilli</taxon>
        <taxon>Bacillales</taxon>
        <taxon>Bacillaceae</taxon>
        <taxon>Peribacillus</taxon>
    </lineage>
</organism>
<keyword evidence="2" id="KW-0067">ATP-binding</keyword>
<dbReference type="InterPro" id="IPR003439">
    <property type="entry name" value="ABC_transporter-like_ATP-bd"/>
</dbReference>
<keyword evidence="2" id="KW-0547">Nucleotide-binding</keyword>
<dbReference type="SUPFAM" id="SSF52540">
    <property type="entry name" value="P-loop containing nucleoside triphosphate hydrolases"/>
    <property type="match status" value="1"/>
</dbReference>
<evidence type="ECO:0000259" key="1">
    <source>
        <dbReference type="Pfam" id="PF00005"/>
    </source>
</evidence>
<evidence type="ECO:0000313" key="2">
    <source>
        <dbReference type="EMBL" id="QQT02537.1"/>
    </source>
</evidence>
<evidence type="ECO:0000313" key="3">
    <source>
        <dbReference type="Proteomes" id="UP000595254"/>
    </source>
</evidence>
<reference evidence="2 3" key="1">
    <citation type="submission" date="2021-01" db="EMBL/GenBank/DDBJ databases">
        <title>FDA dAtabase for Regulatory Grade micrObial Sequences (FDA-ARGOS): Supporting development and validation of Infectious Disease Dx tests.</title>
        <authorList>
            <person name="Nelson B."/>
            <person name="Plummer A."/>
            <person name="Tallon L."/>
            <person name="Sadzewicz L."/>
            <person name="Zhao X."/>
            <person name="Boylan J."/>
            <person name="Ott S."/>
            <person name="Bowen H."/>
            <person name="Vavikolanu K."/>
            <person name="Mehta A."/>
            <person name="Aluvathingal J."/>
            <person name="Nadendla S."/>
            <person name="Myers T."/>
            <person name="Yan Y."/>
            <person name="Sichtig H."/>
        </authorList>
    </citation>
    <scope>NUCLEOTIDE SEQUENCE [LARGE SCALE GENOMIC DNA]</scope>
    <source>
        <strain evidence="2 3">FDAARGOS_1161</strain>
    </source>
</reference>
<dbReference type="Gene3D" id="3.40.50.300">
    <property type="entry name" value="P-loop containing nucleotide triphosphate hydrolases"/>
    <property type="match status" value="1"/>
</dbReference>
<feature type="domain" description="ABC transporter" evidence="1">
    <location>
        <begin position="1"/>
        <end position="50"/>
    </location>
</feature>
<sequence length="68" mass="7651">MVGLIGRNGAGKSTLMKVIAQIIQTFDGTVKRNSSVGYLIEEPKLFNNMTGYPRDPYPRDILNVYKFI</sequence>
<name>A0A974NR92_PERPY</name>
<dbReference type="GO" id="GO:0016887">
    <property type="term" value="F:ATP hydrolysis activity"/>
    <property type="evidence" value="ECO:0007669"/>
    <property type="project" value="InterPro"/>
</dbReference>
<dbReference type="GO" id="GO:0005524">
    <property type="term" value="F:ATP binding"/>
    <property type="evidence" value="ECO:0007669"/>
    <property type="project" value="UniProtKB-KW"/>
</dbReference>
<gene>
    <name evidence="2" type="ORF">I6J18_04875</name>
</gene>
<dbReference type="AlphaFoldDB" id="A0A974NR92"/>
<accession>A0A974NR92</accession>
<protein>
    <submittedName>
        <fullName evidence="2">ATP-binding cassette domain-containing protein</fullName>
    </submittedName>
</protein>
<keyword evidence="3" id="KW-1185">Reference proteome</keyword>
<dbReference type="Proteomes" id="UP000595254">
    <property type="component" value="Chromosome"/>
</dbReference>
<proteinExistence type="predicted"/>
<dbReference type="KEGG" id="ppsr:I6J18_04875"/>